<evidence type="ECO:0000313" key="2">
    <source>
        <dbReference type="EMBL" id="GFY15557.1"/>
    </source>
</evidence>
<dbReference type="AlphaFoldDB" id="A0A8X6SKR6"/>
<name>A0A8X6SKR6_TRICX</name>
<dbReference type="InterPro" id="IPR036397">
    <property type="entry name" value="RNaseH_sf"/>
</dbReference>
<dbReference type="InterPro" id="IPR041588">
    <property type="entry name" value="Integrase_H2C2"/>
</dbReference>
<evidence type="ECO:0000259" key="1">
    <source>
        <dbReference type="Pfam" id="PF17921"/>
    </source>
</evidence>
<proteinExistence type="predicted"/>
<gene>
    <name evidence="2" type="primary">X975_13332</name>
    <name evidence="2" type="ORF">TNCV_1282051</name>
</gene>
<dbReference type="InterPro" id="IPR012337">
    <property type="entry name" value="RNaseH-like_sf"/>
</dbReference>
<dbReference type="PANTHER" id="PTHR47266">
    <property type="entry name" value="ENDONUCLEASE-RELATED"/>
    <property type="match status" value="1"/>
</dbReference>
<reference evidence="2" key="1">
    <citation type="submission" date="2020-08" db="EMBL/GenBank/DDBJ databases">
        <title>Multicomponent nature underlies the extraordinary mechanical properties of spider dragline silk.</title>
        <authorList>
            <person name="Kono N."/>
            <person name="Nakamura H."/>
            <person name="Mori M."/>
            <person name="Yoshida Y."/>
            <person name="Ohtoshi R."/>
            <person name="Malay A.D."/>
            <person name="Moran D.A.P."/>
            <person name="Tomita M."/>
            <person name="Numata K."/>
            <person name="Arakawa K."/>
        </authorList>
    </citation>
    <scope>NUCLEOTIDE SEQUENCE</scope>
</reference>
<feature type="domain" description="Integrase zinc-binding" evidence="1">
    <location>
        <begin position="64"/>
        <end position="89"/>
    </location>
</feature>
<protein>
    <submittedName>
        <fullName evidence="2">Retrovirus-related Pol polyprotein from transposon 412</fullName>
    </submittedName>
</protein>
<dbReference type="Pfam" id="PF17921">
    <property type="entry name" value="Integrase_H2C2"/>
    <property type="match status" value="1"/>
</dbReference>
<comment type="caution">
    <text evidence="2">The sequence shown here is derived from an EMBL/GenBank/DDBJ whole genome shotgun (WGS) entry which is preliminary data.</text>
</comment>
<dbReference type="GO" id="GO:0003676">
    <property type="term" value="F:nucleic acid binding"/>
    <property type="evidence" value="ECO:0007669"/>
    <property type="project" value="InterPro"/>
</dbReference>
<dbReference type="SUPFAM" id="SSF53098">
    <property type="entry name" value="Ribonuclease H-like"/>
    <property type="match status" value="1"/>
</dbReference>
<sequence>MAQRQNLRRHGIMCLGYGGAGNLRSSCPRIIKEDHNIKCWGCGRTGHSNWISFWCYEDLTKSYERFYWNNARSDVEKCCRTCDPCAALKGHRKLSRGRLQLYNVGAPFERIAFDILGPLPRSLDANNNILVVMDYFTKWPEVYPIPDQDASTVADVLVQH</sequence>
<keyword evidence="3" id="KW-1185">Reference proteome</keyword>
<organism evidence="2 3">
    <name type="scientific">Trichonephila clavipes</name>
    <name type="common">Golden silk orbweaver</name>
    <name type="synonym">Nephila clavipes</name>
    <dbReference type="NCBI Taxonomy" id="2585209"/>
    <lineage>
        <taxon>Eukaryota</taxon>
        <taxon>Metazoa</taxon>
        <taxon>Ecdysozoa</taxon>
        <taxon>Arthropoda</taxon>
        <taxon>Chelicerata</taxon>
        <taxon>Arachnida</taxon>
        <taxon>Araneae</taxon>
        <taxon>Araneomorphae</taxon>
        <taxon>Entelegynae</taxon>
        <taxon>Araneoidea</taxon>
        <taxon>Nephilidae</taxon>
        <taxon>Trichonephila</taxon>
    </lineage>
</organism>
<dbReference type="InterPro" id="IPR052160">
    <property type="entry name" value="Gypsy_RT_Integrase-like"/>
</dbReference>
<accession>A0A8X6SKR6</accession>
<dbReference type="EMBL" id="BMAU01021335">
    <property type="protein sequence ID" value="GFY15557.1"/>
    <property type="molecule type" value="Genomic_DNA"/>
</dbReference>
<evidence type="ECO:0000313" key="3">
    <source>
        <dbReference type="Proteomes" id="UP000887159"/>
    </source>
</evidence>
<dbReference type="Gene3D" id="3.30.420.10">
    <property type="entry name" value="Ribonuclease H-like superfamily/Ribonuclease H"/>
    <property type="match status" value="1"/>
</dbReference>
<dbReference type="Proteomes" id="UP000887159">
    <property type="component" value="Unassembled WGS sequence"/>
</dbReference>